<evidence type="ECO:0000313" key="4">
    <source>
        <dbReference type="Proteomes" id="UP000076079"/>
    </source>
</evidence>
<dbReference type="PROSITE" id="PS50885">
    <property type="entry name" value="HAMP"/>
    <property type="match status" value="1"/>
</dbReference>
<proteinExistence type="predicted"/>
<reference evidence="3 4" key="1">
    <citation type="journal article" date="2016" name="Genome Announc.">
        <title>First Complete Genome Sequence of a Subdivision 6 Acidobacterium Strain.</title>
        <authorList>
            <person name="Huang S."/>
            <person name="Vieira S."/>
            <person name="Bunk B."/>
            <person name="Riedel T."/>
            <person name="Sproer C."/>
            <person name="Overmann J."/>
        </authorList>
    </citation>
    <scope>NUCLEOTIDE SEQUENCE [LARGE SCALE GENOMIC DNA]</scope>
    <source>
        <strain evidence="4">DSM 100886 HEG_-6_39</strain>
    </source>
</reference>
<name>A0A143PVC5_LUTPR</name>
<keyword evidence="1" id="KW-0472">Membrane</keyword>
<dbReference type="SUPFAM" id="SSF158472">
    <property type="entry name" value="HAMP domain-like"/>
    <property type="match status" value="1"/>
</dbReference>
<dbReference type="InterPro" id="IPR029150">
    <property type="entry name" value="dCache_3"/>
</dbReference>
<dbReference type="Gene3D" id="6.10.340.10">
    <property type="match status" value="1"/>
</dbReference>
<evidence type="ECO:0000256" key="1">
    <source>
        <dbReference type="SAM" id="Phobius"/>
    </source>
</evidence>
<reference evidence="4" key="2">
    <citation type="submission" date="2016-04" db="EMBL/GenBank/DDBJ databases">
        <title>First Complete Genome Sequence of a Subdivision 6 Acidobacterium.</title>
        <authorList>
            <person name="Huang S."/>
            <person name="Vieira S."/>
            <person name="Bunk B."/>
            <person name="Riedel T."/>
            <person name="Sproeer C."/>
            <person name="Overmann J."/>
        </authorList>
    </citation>
    <scope>NUCLEOTIDE SEQUENCE [LARGE SCALE GENOMIC DNA]</scope>
    <source>
        <strain evidence="4">DSM 100886 HEG_-6_39</strain>
    </source>
</reference>
<accession>A0A143PVC5</accession>
<dbReference type="SMART" id="SM00304">
    <property type="entry name" value="HAMP"/>
    <property type="match status" value="1"/>
</dbReference>
<dbReference type="CDD" id="cd06225">
    <property type="entry name" value="HAMP"/>
    <property type="match status" value="1"/>
</dbReference>
<dbReference type="Pfam" id="PF14827">
    <property type="entry name" value="dCache_3"/>
    <property type="match status" value="1"/>
</dbReference>
<dbReference type="InterPro" id="IPR029151">
    <property type="entry name" value="Sensor-like_sf"/>
</dbReference>
<dbReference type="InterPro" id="IPR003660">
    <property type="entry name" value="HAMP_dom"/>
</dbReference>
<dbReference type="AlphaFoldDB" id="A0A143PVC5"/>
<dbReference type="SUPFAM" id="SSF103190">
    <property type="entry name" value="Sensory domain-like"/>
    <property type="match status" value="1"/>
</dbReference>
<dbReference type="STRING" id="1855912.LuPra_05989"/>
<dbReference type="Pfam" id="PF00672">
    <property type="entry name" value="HAMP"/>
    <property type="match status" value="1"/>
</dbReference>
<sequence length="442" mass="47237">MQAHVAVGVSLLIALSLGSAVAVTSRVVTRRALEGAAWDLSAARRAFDRLVDAQAREASVQARFIAQLPVFRAHLIDPQLASDAATMDAMATDYRTQLDAAFLIVGSRRSVVTGRAGWPTRSLSSLVQSALAGAVAGTASRRLTAVDGDLYLIVAEPARFADEVLGAIVVGYTLDDRVARELAAITRCEVNLITGQAVAATSLAPTARRQLDALVRDAAFTATSAPAVRDVGTGTYVAATYPLSIAGDTVEGRLVLLQDWQPTRQSLREVRLQMALGGIAIFGLSLAAALVFSGRVTEALADISRAASETAAGDWTKLVPERGSAEVRSLACAVNAMATNLNRHHSEVEAQRLRVFRATMTTVHDLVNNFLANMQLIRLEAEDRLPQETLDLFDQLIQDNAAELRLLGELQVVREKEMAVGTGIEYPTVSGLKSQVRWAAEA</sequence>
<keyword evidence="4" id="KW-1185">Reference proteome</keyword>
<dbReference type="GO" id="GO:0016020">
    <property type="term" value="C:membrane"/>
    <property type="evidence" value="ECO:0007669"/>
    <property type="project" value="InterPro"/>
</dbReference>
<keyword evidence="1" id="KW-0812">Transmembrane</keyword>
<keyword evidence="1" id="KW-1133">Transmembrane helix</keyword>
<feature type="domain" description="HAMP" evidence="2">
    <location>
        <begin position="294"/>
        <end position="346"/>
    </location>
</feature>
<dbReference type="KEGG" id="abac:LuPra_05989"/>
<dbReference type="Proteomes" id="UP000076079">
    <property type="component" value="Chromosome"/>
</dbReference>
<evidence type="ECO:0000259" key="2">
    <source>
        <dbReference type="PROSITE" id="PS50885"/>
    </source>
</evidence>
<evidence type="ECO:0000313" key="3">
    <source>
        <dbReference type="EMBL" id="AMY12707.1"/>
    </source>
</evidence>
<dbReference type="EMBL" id="CP015136">
    <property type="protein sequence ID" value="AMY12707.1"/>
    <property type="molecule type" value="Genomic_DNA"/>
</dbReference>
<organism evidence="3 4">
    <name type="scientific">Luteitalea pratensis</name>
    <dbReference type="NCBI Taxonomy" id="1855912"/>
    <lineage>
        <taxon>Bacteria</taxon>
        <taxon>Pseudomonadati</taxon>
        <taxon>Acidobacteriota</taxon>
        <taxon>Vicinamibacteria</taxon>
        <taxon>Vicinamibacterales</taxon>
        <taxon>Vicinamibacteraceae</taxon>
        <taxon>Luteitalea</taxon>
    </lineage>
</organism>
<dbReference type="GO" id="GO:0007165">
    <property type="term" value="P:signal transduction"/>
    <property type="evidence" value="ECO:0007669"/>
    <property type="project" value="InterPro"/>
</dbReference>
<gene>
    <name evidence="3" type="ORF">LuPra_05989</name>
</gene>
<protein>
    <submittedName>
        <fullName evidence="3">HAMP domain protein</fullName>
    </submittedName>
</protein>
<feature type="transmembrane region" description="Helical" evidence="1">
    <location>
        <begin position="272"/>
        <end position="292"/>
    </location>
</feature>